<sequence>MAKQHDMSITPRRKPPRNPLPKADKQANRTLARLRIRGEHSIRRLKRFRIFAERYRNRRRRFGLRLHLLAGILNYEMGLPI</sequence>
<dbReference type="Proteomes" id="UP000191901">
    <property type="component" value="Chromosome"/>
</dbReference>
<dbReference type="InterPro" id="IPR027806">
    <property type="entry name" value="HARBI1_dom"/>
</dbReference>
<keyword evidence="6" id="KW-1185">Reference proteome</keyword>
<evidence type="ECO:0000313" key="5">
    <source>
        <dbReference type="EMBL" id="ASC70190.1"/>
    </source>
</evidence>
<organism evidence="5 6">
    <name type="scientific">Halomicronema hongdechloris C2206</name>
    <dbReference type="NCBI Taxonomy" id="1641165"/>
    <lineage>
        <taxon>Bacteria</taxon>
        <taxon>Bacillati</taxon>
        <taxon>Cyanobacteriota</taxon>
        <taxon>Cyanophyceae</taxon>
        <taxon>Nodosilineales</taxon>
        <taxon>Nodosilineaceae</taxon>
        <taxon>Halomicronema</taxon>
    </lineage>
</organism>
<evidence type="ECO:0000256" key="3">
    <source>
        <dbReference type="SAM" id="MobiDB-lite"/>
    </source>
</evidence>
<dbReference type="EMBL" id="CP021983">
    <property type="protein sequence ID" value="ASC70190.1"/>
    <property type="molecule type" value="Genomic_DNA"/>
</dbReference>
<proteinExistence type="predicted"/>
<gene>
    <name evidence="5" type="ORF">XM38_011200</name>
</gene>
<dbReference type="GO" id="GO:0046872">
    <property type="term" value="F:metal ion binding"/>
    <property type="evidence" value="ECO:0007669"/>
    <property type="project" value="UniProtKB-KW"/>
</dbReference>
<dbReference type="AlphaFoldDB" id="A0A1Z3HIR8"/>
<keyword evidence="2" id="KW-0479">Metal-binding</keyword>
<feature type="region of interest" description="Disordered" evidence="3">
    <location>
        <begin position="1"/>
        <end position="29"/>
    </location>
</feature>
<evidence type="ECO:0000313" key="6">
    <source>
        <dbReference type="Proteomes" id="UP000191901"/>
    </source>
</evidence>
<feature type="domain" description="DDE Tnp4" evidence="4">
    <location>
        <begin position="8"/>
        <end position="72"/>
    </location>
</feature>
<protein>
    <submittedName>
        <fullName evidence="5">Transposase for insertion sequence element IS702</fullName>
    </submittedName>
</protein>
<dbReference type="KEGG" id="hhg:XM38_011200"/>
<comment type="cofactor">
    <cofactor evidence="1">
        <name>a divalent metal cation</name>
        <dbReference type="ChEBI" id="CHEBI:60240"/>
    </cofactor>
</comment>
<name>A0A1Z3HIR8_9CYAN</name>
<evidence type="ECO:0000259" key="4">
    <source>
        <dbReference type="Pfam" id="PF13359"/>
    </source>
</evidence>
<evidence type="ECO:0000256" key="2">
    <source>
        <dbReference type="ARBA" id="ARBA00022723"/>
    </source>
</evidence>
<dbReference type="Pfam" id="PF13359">
    <property type="entry name" value="DDE_Tnp_4"/>
    <property type="match status" value="1"/>
</dbReference>
<evidence type="ECO:0000256" key="1">
    <source>
        <dbReference type="ARBA" id="ARBA00001968"/>
    </source>
</evidence>
<reference evidence="5 6" key="1">
    <citation type="journal article" date="2016" name="Biochim. Biophys. Acta">
        <title>Characterization of red-shifted phycobilisomes isolated from the chlorophyll f-containing cyanobacterium Halomicronema hongdechloris.</title>
        <authorList>
            <person name="Li Y."/>
            <person name="Lin Y."/>
            <person name="Garvey C.J."/>
            <person name="Birch D."/>
            <person name="Corkery R.W."/>
            <person name="Loughlin P.C."/>
            <person name="Scheer H."/>
            <person name="Willows R.D."/>
            <person name="Chen M."/>
        </authorList>
    </citation>
    <scope>NUCLEOTIDE SEQUENCE [LARGE SCALE GENOMIC DNA]</scope>
    <source>
        <strain evidence="5 6">C2206</strain>
    </source>
</reference>
<accession>A0A1Z3HIR8</accession>